<accession>A0A3N4RS73</accession>
<dbReference type="EMBL" id="RKQG01000001">
    <property type="protein sequence ID" value="RPE36248.1"/>
    <property type="molecule type" value="Genomic_DNA"/>
</dbReference>
<evidence type="ECO:0000313" key="2">
    <source>
        <dbReference type="Proteomes" id="UP000266906"/>
    </source>
</evidence>
<dbReference type="AlphaFoldDB" id="A0A3N4RS73"/>
<sequence>MKDIEAERQRILASPPAALVAQAAANPGGSVAVIDPEYVDDPDGFVPSEAVHGCWLVGPDGKLTGEYRENPRHGRPTDDLHHLTDPDHWLGWLGDDPAGAVRGSLARCLTQQVPGSEVEWVKTTGKPGFRTGGRRSPEDEQRIVVTRTGLAVPFALAVTAPGRRREILTGVFSWVAVRLDRPGQRKDQVWLDLRADLAWAEEELDRRIYQVGESAPES</sequence>
<name>A0A3N4RS73_9ACTN</name>
<proteinExistence type="predicted"/>
<comment type="caution">
    <text evidence="1">The sequence shown here is derived from an EMBL/GenBank/DDBJ whole genome shotgun (WGS) entry which is preliminary data.</text>
</comment>
<gene>
    <name evidence="1" type="ORF">EDD38_4617</name>
</gene>
<reference evidence="1 2" key="1">
    <citation type="submission" date="2018-11" db="EMBL/GenBank/DDBJ databases">
        <title>Sequencing the genomes of 1000 actinobacteria strains.</title>
        <authorList>
            <person name="Klenk H.-P."/>
        </authorList>
    </citation>
    <scope>NUCLEOTIDE SEQUENCE [LARGE SCALE GENOMIC DNA]</scope>
    <source>
        <strain evidence="1 2">DSM 44781</strain>
    </source>
</reference>
<organism evidence="1 2">
    <name type="scientific">Kitasatospora cineracea</name>
    <dbReference type="NCBI Taxonomy" id="88074"/>
    <lineage>
        <taxon>Bacteria</taxon>
        <taxon>Bacillati</taxon>
        <taxon>Actinomycetota</taxon>
        <taxon>Actinomycetes</taxon>
        <taxon>Kitasatosporales</taxon>
        <taxon>Streptomycetaceae</taxon>
        <taxon>Kitasatospora</taxon>
    </lineage>
</organism>
<keyword evidence="2" id="KW-1185">Reference proteome</keyword>
<dbReference type="Proteomes" id="UP000266906">
    <property type="component" value="Unassembled WGS sequence"/>
</dbReference>
<protein>
    <submittedName>
        <fullName evidence="1">Uncharacterized protein</fullName>
    </submittedName>
</protein>
<evidence type="ECO:0000313" key="1">
    <source>
        <dbReference type="EMBL" id="RPE36248.1"/>
    </source>
</evidence>